<proteinExistence type="predicted"/>
<reference evidence="2 3" key="1">
    <citation type="submission" date="2016-07" db="EMBL/GenBank/DDBJ databases">
        <title>Pervasive Adenine N6-methylation of Active Genes in Fungi.</title>
        <authorList>
            <consortium name="DOE Joint Genome Institute"/>
            <person name="Mondo S.J."/>
            <person name="Dannebaum R.O."/>
            <person name="Kuo R.C."/>
            <person name="Labutti K."/>
            <person name="Haridas S."/>
            <person name="Kuo A."/>
            <person name="Salamov A."/>
            <person name="Ahrendt S.R."/>
            <person name="Lipzen A."/>
            <person name="Sullivan W."/>
            <person name="Andreopoulos W.B."/>
            <person name="Clum A."/>
            <person name="Lindquist E."/>
            <person name="Daum C."/>
            <person name="Ramamoorthy G.K."/>
            <person name="Gryganskyi A."/>
            <person name="Culley D."/>
            <person name="Magnuson J.K."/>
            <person name="James T.Y."/>
            <person name="O'Malley M.A."/>
            <person name="Stajich J.E."/>
            <person name="Spatafora J.W."/>
            <person name="Visel A."/>
            <person name="Grigoriev I.V."/>
        </authorList>
    </citation>
    <scope>NUCLEOTIDE SEQUENCE [LARGE SCALE GENOMIC DNA]</scope>
    <source>
        <strain evidence="2 3">JEL800</strain>
    </source>
</reference>
<dbReference type="AlphaFoldDB" id="A0A1Y2C8A3"/>
<dbReference type="EMBL" id="MCGO01000025">
    <property type="protein sequence ID" value="ORY43262.1"/>
    <property type="molecule type" value="Genomic_DNA"/>
</dbReference>
<evidence type="ECO:0000256" key="1">
    <source>
        <dbReference type="SAM" id="MobiDB-lite"/>
    </source>
</evidence>
<feature type="compositionally biased region" description="Polar residues" evidence="1">
    <location>
        <begin position="22"/>
        <end position="40"/>
    </location>
</feature>
<evidence type="ECO:0000313" key="3">
    <source>
        <dbReference type="Proteomes" id="UP000193642"/>
    </source>
</evidence>
<feature type="region of interest" description="Disordered" evidence="1">
    <location>
        <begin position="17"/>
        <end position="72"/>
    </location>
</feature>
<keyword evidence="3" id="KW-1185">Reference proteome</keyword>
<protein>
    <submittedName>
        <fullName evidence="2">Uncharacterized protein</fullName>
    </submittedName>
</protein>
<accession>A0A1Y2C8A3</accession>
<gene>
    <name evidence="2" type="ORF">BCR33DRAFT_717509</name>
</gene>
<feature type="non-terminal residue" evidence="2">
    <location>
        <position position="72"/>
    </location>
</feature>
<organism evidence="2 3">
    <name type="scientific">Rhizoclosmatium globosum</name>
    <dbReference type="NCBI Taxonomy" id="329046"/>
    <lineage>
        <taxon>Eukaryota</taxon>
        <taxon>Fungi</taxon>
        <taxon>Fungi incertae sedis</taxon>
        <taxon>Chytridiomycota</taxon>
        <taxon>Chytridiomycota incertae sedis</taxon>
        <taxon>Chytridiomycetes</taxon>
        <taxon>Chytridiales</taxon>
        <taxon>Chytriomycetaceae</taxon>
        <taxon>Rhizoclosmatium</taxon>
    </lineage>
</organism>
<name>A0A1Y2C8A3_9FUNG</name>
<sequence>MQYYSPNALASLAPKNHVFVPTNDNDSTLKISRSRSNQTRKSFDDRLSPIKELLSTKRSPSPSPVGYTKLVD</sequence>
<dbReference type="Proteomes" id="UP000193642">
    <property type="component" value="Unassembled WGS sequence"/>
</dbReference>
<comment type="caution">
    <text evidence="2">The sequence shown here is derived from an EMBL/GenBank/DDBJ whole genome shotgun (WGS) entry which is preliminary data.</text>
</comment>
<evidence type="ECO:0000313" key="2">
    <source>
        <dbReference type="EMBL" id="ORY43262.1"/>
    </source>
</evidence>